<dbReference type="PANTHER" id="PTHR43433:SF5">
    <property type="entry name" value="AB HYDROLASE-1 DOMAIN-CONTAINING PROTEIN"/>
    <property type="match status" value="1"/>
</dbReference>
<dbReference type="InterPro" id="IPR000073">
    <property type="entry name" value="AB_hydrolase_1"/>
</dbReference>
<keyword evidence="2" id="KW-0378">Hydrolase</keyword>
<name>A0A6I2F670_9MICO</name>
<dbReference type="RefSeq" id="WP_153683679.1">
    <property type="nucleotide sequence ID" value="NZ_WJIF01000002.1"/>
</dbReference>
<dbReference type="Gene3D" id="3.40.50.1820">
    <property type="entry name" value="alpha/beta hydrolase"/>
    <property type="match status" value="1"/>
</dbReference>
<dbReference type="GO" id="GO:0016787">
    <property type="term" value="F:hydrolase activity"/>
    <property type="evidence" value="ECO:0007669"/>
    <property type="project" value="UniProtKB-KW"/>
</dbReference>
<feature type="domain" description="AB hydrolase-1" evidence="1">
    <location>
        <begin position="55"/>
        <end position="188"/>
    </location>
</feature>
<dbReference type="InterPro" id="IPR050471">
    <property type="entry name" value="AB_hydrolase"/>
</dbReference>
<gene>
    <name evidence="2" type="ORF">GE115_05045</name>
</gene>
<evidence type="ECO:0000313" key="2">
    <source>
        <dbReference type="EMBL" id="MRG59237.1"/>
    </source>
</evidence>
<protein>
    <submittedName>
        <fullName evidence="2">Alpha/beta fold hydrolase</fullName>
    </submittedName>
</protein>
<organism evidence="2 3">
    <name type="scientific">Agromyces agglutinans</name>
    <dbReference type="NCBI Taxonomy" id="2662258"/>
    <lineage>
        <taxon>Bacteria</taxon>
        <taxon>Bacillati</taxon>
        <taxon>Actinomycetota</taxon>
        <taxon>Actinomycetes</taxon>
        <taxon>Micrococcales</taxon>
        <taxon>Microbacteriaceae</taxon>
        <taxon>Agromyces</taxon>
    </lineage>
</organism>
<dbReference type="Pfam" id="PF00561">
    <property type="entry name" value="Abhydrolase_1"/>
    <property type="match status" value="1"/>
</dbReference>
<dbReference type="SUPFAM" id="SSF53474">
    <property type="entry name" value="alpha/beta-Hydrolases"/>
    <property type="match status" value="1"/>
</dbReference>
<dbReference type="PANTHER" id="PTHR43433">
    <property type="entry name" value="HYDROLASE, ALPHA/BETA FOLD FAMILY PROTEIN"/>
    <property type="match status" value="1"/>
</dbReference>
<dbReference type="AlphaFoldDB" id="A0A6I2F670"/>
<dbReference type="PRINTS" id="PR00111">
    <property type="entry name" value="ABHYDROLASE"/>
</dbReference>
<evidence type="ECO:0000259" key="1">
    <source>
        <dbReference type="Pfam" id="PF00561"/>
    </source>
</evidence>
<proteinExistence type="predicted"/>
<dbReference type="Proteomes" id="UP000431080">
    <property type="component" value="Unassembled WGS sequence"/>
</dbReference>
<dbReference type="InterPro" id="IPR029058">
    <property type="entry name" value="AB_hydrolase_fold"/>
</dbReference>
<dbReference type="EMBL" id="WJIF01000002">
    <property type="protein sequence ID" value="MRG59237.1"/>
    <property type="molecule type" value="Genomic_DNA"/>
</dbReference>
<sequence length="304" mass="32394">MRIGGFRSEDGRARFLAAYEAAMAELEQPTTAIDVATSFGSVRAYRWQGEQATAPPILLLPGQTAGTPMWAENLADFRASGRTIVAFDALGDAGLSVQHVPLRSLDDQARWVEEALVALGHQRVHSVGHSFGGATAANHALRHPGRIASLALLEPAFTLGWPPASTFGWAALATLPVPQSWRERALAAIGGVPVEEVRTAGPIGRLIAVASETFVSRLPTPRPLSTAQLESLCVTTYVAIAGRRSLAGGPRAAARARSHLPDATVEIWPEATHSLPMQVREPLAERLRSFWTAADRSAARPTGV</sequence>
<accession>A0A6I2F670</accession>
<reference evidence="2 3" key="1">
    <citation type="submission" date="2019-10" db="EMBL/GenBank/DDBJ databases">
        <authorList>
            <person name="Nie G."/>
            <person name="Ming H."/>
            <person name="Yi B."/>
        </authorList>
    </citation>
    <scope>NUCLEOTIDE SEQUENCE [LARGE SCALE GENOMIC DNA]</scope>
    <source>
        <strain evidence="2 3">CFH 90414</strain>
    </source>
</reference>
<comment type="caution">
    <text evidence="2">The sequence shown here is derived from an EMBL/GenBank/DDBJ whole genome shotgun (WGS) entry which is preliminary data.</text>
</comment>
<keyword evidence="3" id="KW-1185">Reference proteome</keyword>
<evidence type="ECO:0000313" key="3">
    <source>
        <dbReference type="Proteomes" id="UP000431080"/>
    </source>
</evidence>